<name>A0A0A9HRA7_ARUDO</name>
<evidence type="ECO:0000313" key="1">
    <source>
        <dbReference type="EMBL" id="JAE35453.1"/>
    </source>
</evidence>
<proteinExistence type="predicted"/>
<sequence>MHRPAILFYCRNYSIFYLCIGLHSCAGEKSNIDENRGPLEISVQANSINSCATFSQRPHCASNSINNCATFSQRPHCAS</sequence>
<dbReference type="AlphaFoldDB" id="A0A0A9HRA7"/>
<accession>A0A0A9HRA7</accession>
<organism evidence="1">
    <name type="scientific">Arundo donax</name>
    <name type="common">Giant reed</name>
    <name type="synonym">Donax arundinaceus</name>
    <dbReference type="NCBI Taxonomy" id="35708"/>
    <lineage>
        <taxon>Eukaryota</taxon>
        <taxon>Viridiplantae</taxon>
        <taxon>Streptophyta</taxon>
        <taxon>Embryophyta</taxon>
        <taxon>Tracheophyta</taxon>
        <taxon>Spermatophyta</taxon>
        <taxon>Magnoliopsida</taxon>
        <taxon>Liliopsida</taxon>
        <taxon>Poales</taxon>
        <taxon>Poaceae</taxon>
        <taxon>PACMAD clade</taxon>
        <taxon>Arundinoideae</taxon>
        <taxon>Arundineae</taxon>
        <taxon>Arundo</taxon>
    </lineage>
</organism>
<protein>
    <submittedName>
        <fullName evidence="1">Uncharacterized protein</fullName>
    </submittedName>
</protein>
<reference evidence="1" key="2">
    <citation type="journal article" date="2015" name="Data Brief">
        <title>Shoot transcriptome of the giant reed, Arundo donax.</title>
        <authorList>
            <person name="Barrero R.A."/>
            <person name="Guerrero F.D."/>
            <person name="Moolhuijzen P."/>
            <person name="Goolsby J.A."/>
            <person name="Tidwell J."/>
            <person name="Bellgard S.E."/>
            <person name="Bellgard M.I."/>
        </authorList>
    </citation>
    <scope>NUCLEOTIDE SEQUENCE</scope>
    <source>
        <tissue evidence="1">Shoot tissue taken approximately 20 cm above the soil surface</tissue>
    </source>
</reference>
<dbReference type="EMBL" id="GBRH01162443">
    <property type="protein sequence ID" value="JAE35453.1"/>
    <property type="molecule type" value="Transcribed_RNA"/>
</dbReference>
<reference evidence="1" key="1">
    <citation type="submission" date="2014-09" db="EMBL/GenBank/DDBJ databases">
        <authorList>
            <person name="Magalhaes I.L.F."/>
            <person name="Oliveira U."/>
            <person name="Santos F.R."/>
            <person name="Vidigal T.H.D.A."/>
            <person name="Brescovit A.D."/>
            <person name="Santos A.J."/>
        </authorList>
    </citation>
    <scope>NUCLEOTIDE SEQUENCE</scope>
    <source>
        <tissue evidence="1">Shoot tissue taken approximately 20 cm above the soil surface</tissue>
    </source>
</reference>